<dbReference type="PANTHER" id="PTHR13036:SF0">
    <property type="entry name" value="CHITOBIOSYLDIPHOSPHODOLICHOL BETA-MANNOSYLTRANSFERASE"/>
    <property type="match status" value="1"/>
</dbReference>
<feature type="transmembrane region" description="Helical" evidence="13">
    <location>
        <begin position="92"/>
        <end position="115"/>
    </location>
</feature>
<evidence type="ECO:0000256" key="13">
    <source>
        <dbReference type="SAM" id="Phobius"/>
    </source>
</evidence>
<dbReference type="Gene3D" id="3.40.50.2000">
    <property type="entry name" value="Glycogen Phosphorylase B"/>
    <property type="match status" value="2"/>
</dbReference>
<dbReference type="Proteomes" id="UP000243217">
    <property type="component" value="Unassembled WGS sequence"/>
</dbReference>
<evidence type="ECO:0000256" key="4">
    <source>
        <dbReference type="ARBA" id="ARBA00022679"/>
    </source>
</evidence>
<evidence type="ECO:0000256" key="7">
    <source>
        <dbReference type="ARBA" id="ARBA00022989"/>
    </source>
</evidence>
<keyword evidence="8 13" id="KW-0472">Membrane</keyword>
<organism evidence="15 16">
    <name type="scientific">Thraustotheca clavata</name>
    <dbReference type="NCBI Taxonomy" id="74557"/>
    <lineage>
        <taxon>Eukaryota</taxon>
        <taxon>Sar</taxon>
        <taxon>Stramenopiles</taxon>
        <taxon>Oomycota</taxon>
        <taxon>Saprolegniomycetes</taxon>
        <taxon>Saprolegniales</taxon>
        <taxon>Achlyaceae</taxon>
        <taxon>Thraustotheca</taxon>
    </lineage>
</organism>
<keyword evidence="3 15" id="KW-0328">Glycosyltransferase</keyword>
<dbReference type="OrthoDB" id="614844at2759"/>
<evidence type="ECO:0000256" key="10">
    <source>
        <dbReference type="ARBA" id="ARBA00031566"/>
    </source>
</evidence>
<evidence type="ECO:0000256" key="2">
    <source>
        <dbReference type="ARBA" id="ARBA00004922"/>
    </source>
</evidence>
<dbReference type="FunFam" id="3.40.50.2000:FF:000109">
    <property type="entry name" value="Chitobiosyldiphosphodolichol beta-mannosyltransferase"/>
    <property type="match status" value="1"/>
</dbReference>
<comment type="pathway">
    <text evidence="2">Protein modification; protein glycosylation.</text>
</comment>
<accession>A0A1V9Z7B6</accession>
<dbReference type="Pfam" id="PF00534">
    <property type="entry name" value="Glycos_transf_1"/>
    <property type="match status" value="1"/>
</dbReference>
<feature type="non-terminal residue" evidence="15">
    <location>
        <position position="1"/>
    </location>
</feature>
<dbReference type="STRING" id="74557.A0A1V9Z7B6"/>
<dbReference type="EMBL" id="JNBS01002224">
    <property type="protein sequence ID" value="OQR93896.1"/>
    <property type="molecule type" value="Genomic_DNA"/>
</dbReference>
<name>A0A1V9Z7B6_9STRA</name>
<evidence type="ECO:0000256" key="6">
    <source>
        <dbReference type="ARBA" id="ARBA00022824"/>
    </source>
</evidence>
<gene>
    <name evidence="15" type="ORF">THRCLA_08316</name>
</gene>
<evidence type="ECO:0000256" key="12">
    <source>
        <dbReference type="ARBA" id="ARBA00045071"/>
    </source>
</evidence>
<protein>
    <recommendedName>
        <fullName evidence="10">Beta-1,4-mannosyltransferase</fullName>
    </recommendedName>
    <alternativeName>
        <fullName evidence="11">GDP-Man:GlcNAc2-PP-dolichol mannosyltransferase</fullName>
    </alternativeName>
    <alternativeName>
        <fullName evidence="9">GDP-mannose-dolichol diphosphochitobiose mannosyltransferase</fullName>
    </alternativeName>
</protein>
<dbReference type="PANTHER" id="PTHR13036">
    <property type="entry name" value="BETA1,4 MANNOSYLTRANSFERASE"/>
    <property type="match status" value="1"/>
</dbReference>
<dbReference type="InterPro" id="IPR001296">
    <property type="entry name" value="Glyco_trans_1"/>
</dbReference>
<evidence type="ECO:0000256" key="3">
    <source>
        <dbReference type="ARBA" id="ARBA00022676"/>
    </source>
</evidence>
<proteinExistence type="predicted"/>
<comment type="catalytic activity">
    <reaction evidence="12">
        <text>an N,N'-diacetylchitobiosyl-diphospho-di-trans,poly-cis-dolichol + GDP-alpha-D-mannose = a beta-D-Man-(1-&gt;4)-beta-D-GlcNAc-(1-&gt;4)-alpha-D-GlcNAc-diphospho-di-trans,poly-cis-dolichol + GDP + H(+)</text>
        <dbReference type="Rhea" id="RHEA:13865"/>
        <dbReference type="Rhea" id="RHEA-COMP:19510"/>
        <dbReference type="Rhea" id="RHEA-COMP:19511"/>
        <dbReference type="ChEBI" id="CHEBI:15378"/>
        <dbReference type="ChEBI" id="CHEBI:57269"/>
        <dbReference type="ChEBI" id="CHEBI:57527"/>
        <dbReference type="ChEBI" id="CHEBI:58189"/>
        <dbReference type="ChEBI" id="CHEBI:58472"/>
        <dbReference type="EC" id="2.4.1.142"/>
    </reaction>
    <physiologicalReaction direction="left-to-right" evidence="12">
        <dbReference type="Rhea" id="RHEA:13866"/>
    </physiologicalReaction>
</comment>
<keyword evidence="4 15" id="KW-0808">Transferase</keyword>
<dbReference type="SUPFAM" id="SSF53756">
    <property type="entry name" value="UDP-Glycosyltransferase/glycogen phosphorylase"/>
    <property type="match status" value="1"/>
</dbReference>
<dbReference type="InterPro" id="IPR026051">
    <property type="entry name" value="ALG1-like"/>
</dbReference>
<dbReference type="AlphaFoldDB" id="A0A1V9Z7B6"/>
<evidence type="ECO:0000256" key="8">
    <source>
        <dbReference type="ARBA" id="ARBA00023136"/>
    </source>
</evidence>
<keyword evidence="6" id="KW-0256">Endoplasmic reticulum</keyword>
<keyword evidence="16" id="KW-1185">Reference proteome</keyword>
<evidence type="ECO:0000256" key="11">
    <source>
        <dbReference type="ARBA" id="ARBA00033088"/>
    </source>
</evidence>
<keyword evidence="5 13" id="KW-0812">Transmembrane</keyword>
<evidence type="ECO:0000313" key="15">
    <source>
        <dbReference type="EMBL" id="OQR93896.1"/>
    </source>
</evidence>
<keyword evidence="7 13" id="KW-1133">Transmembrane helix</keyword>
<dbReference type="GO" id="GO:0005789">
    <property type="term" value="C:endoplasmic reticulum membrane"/>
    <property type="evidence" value="ECO:0007669"/>
    <property type="project" value="UniProtKB-SubCell"/>
</dbReference>
<evidence type="ECO:0000256" key="9">
    <source>
        <dbReference type="ARBA" id="ARBA00031434"/>
    </source>
</evidence>
<evidence type="ECO:0000259" key="14">
    <source>
        <dbReference type="Pfam" id="PF00534"/>
    </source>
</evidence>
<evidence type="ECO:0000256" key="1">
    <source>
        <dbReference type="ARBA" id="ARBA00004389"/>
    </source>
</evidence>
<feature type="domain" description="Glycosyl transferase family 1" evidence="14">
    <location>
        <begin position="247"/>
        <end position="419"/>
    </location>
</feature>
<comment type="caution">
    <text evidence="15">The sequence shown here is derived from an EMBL/GenBank/DDBJ whole genome shotgun (WGS) entry which is preliminary data.</text>
</comment>
<reference evidence="15 16" key="1">
    <citation type="journal article" date="2014" name="Genome Biol. Evol.">
        <title>The secreted proteins of Achlya hypogyna and Thraustotheca clavata identify the ancestral oomycete secretome and reveal gene acquisitions by horizontal gene transfer.</title>
        <authorList>
            <person name="Misner I."/>
            <person name="Blouin N."/>
            <person name="Leonard G."/>
            <person name="Richards T.A."/>
            <person name="Lane C.E."/>
        </authorList>
    </citation>
    <scope>NUCLEOTIDE SEQUENCE [LARGE SCALE GENOMIC DNA]</scope>
    <source>
        <strain evidence="15 16">ATCC 34112</strain>
    </source>
</reference>
<evidence type="ECO:0000313" key="16">
    <source>
        <dbReference type="Proteomes" id="UP000243217"/>
    </source>
</evidence>
<comment type="subcellular location">
    <subcellularLocation>
        <location evidence="1">Endoplasmic reticulum membrane</location>
        <topology evidence="1">Single-pass membrane protein</topology>
    </subcellularLocation>
</comment>
<evidence type="ECO:0000256" key="5">
    <source>
        <dbReference type="ARBA" id="ARBA00022692"/>
    </source>
</evidence>
<sequence length="448" mass="51222">SAHASFKSWRKHILFRMKHAIVLVLGDIGRSPRMQYHSISLAEMPNTRVTVVGYEGERCVPQLTSKENITLHTFKPIAVSRSLFILSGPLKVILQLFQLFWILLFCVGSFDVLLVQNPPTIPTLYVGWLSCRLKRAKFVIDWHNMGYTVLSLSIGENHLFVKIARVFEKTFGRLADGHFCVTKAMQAWLQDNWDISPVVLYDKPPQFFQPTSVEAQHELFTRLREDFKPAEEFAQVVDDNSTWRTVQDKDRSIKLRQDRPALVISSTSWTEDENFGLLFDALVQFEEIAQTNTNLPNVVVAVTGKGPQKAMYLERIAQLELQHVRIVTLWLEASDYPLLLGSADLGICLHTSTSGLDLPMKVLDMFGCQVPVCAVDFKCLNELVKHDENGLIFHSSDELCNQLISLLSDYPKNTTLQEYRSNLSHVEHWPENWTQHAASVFKKFMLDE</sequence>
<dbReference type="GO" id="GO:0004578">
    <property type="term" value="F:chitobiosyldiphosphodolichol beta-mannosyltransferase activity"/>
    <property type="evidence" value="ECO:0007669"/>
    <property type="project" value="UniProtKB-EC"/>
</dbReference>